<sequence>MKYRLDGGVEELVETGLPQPLKVERVITGCLPVGVSCFPVDGYLLVSHGPASNIGILLSVGLIGALLLLLYDAVKSQREWEVL</sequence>
<evidence type="ECO:0000313" key="3">
    <source>
        <dbReference type="Proteomes" id="UP000001567"/>
    </source>
</evidence>
<dbReference type="HOGENOM" id="CLU_2534807_0_0_2"/>
<reference evidence="2 3" key="1">
    <citation type="submission" date="2007-04" db="EMBL/GenBank/DDBJ databases">
        <title>Complete sequence of Pyrobaculum arsenaticum DSM 13514.</title>
        <authorList>
            <consortium name="US DOE Joint Genome Institute"/>
            <person name="Copeland A."/>
            <person name="Lucas S."/>
            <person name="Lapidus A."/>
            <person name="Barry K."/>
            <person name="Glavina del Rio T."/>
            <person name="Dalin E."/>
            <person name="Tice H."/>
            <person name="Pitluck S."/>
            <person name="Chain P."/>
            <person name="Malfatti S."/>
            <person name="Shin M."/>
            <person name="Vergez L."/>
            <person name="Schmutz J."/>
            <person name="Larimer F."/>
            <person name="Land M."/>
            <person name="Hauser L."/>
            <person name="Kyrpides N."/>
            <person name="Mikhailova N."/>
            <person name="Cozen A.E."/>
            <person name="Fitz-Gibbon S.T."/>
            <person name="House C.H."/>
            <person name="Saltikov C."/>
            <person name="Lowe T.M."/>
            <person name="Richardson P."/>
        </authorList>
    </citation>
    <scope>NUCLEOTIDE SEQUENCE [LARGE SCALE GENOMIC DNA]</scope>
    <source>
        <strain evidence="3">ATCC 700994 / DSM 13514 / JCM 11321 / PZ6</strain>
    </source>
</reference>
<dbReference type="AlphaFoldDB" id="A4WHI8"/>
<dbReference type="Proteomes" id="UP000001567">
    <property type="component" value="Chromosome"/>
</dbReference>
<proteinExistence type="predicted"/>
<protein>
    <submittedName>
        <fullName evidence="2">Uncharacterized protein</fullName>
    </submittedName>
</protein>
<name>A4WHI8_PYRAR</name>
<accession>A4WHI8</accession>
<keyword evidence="1" id="KW-1133">Transmembrane helix</keyword>
<evidence type="ECO:0000313" key="2">
    <source>
        <dbReference type="EMBL" id="ABP49855.1"/>
    </source>
</evidence>
<organism evidence="2 3">
    <name type="scientific">Pyrobaculum arsenaticum (strain DSM 13514 / JCM 11321 / PZ6)</name>
    <dbReference type="NCBI Taxonomy" id="340102"/>
    <lineage>
        <taxon>Archaea</taxon>
        <taxon>Thermoproteota</taxon>
        <taxon>Thermoprotei</taxon>
        <taxon>Thermoproteales</taxon>
        <taxon>Thermoproteaceae</taxon>
        <taxon>Pyrobaculum</taxon>
    </lineage>
</organism>
<keyword evidence="1" id="KW-0812">Transmembrane</keyword>
<dbReference type="STRING" id="340102.Pars_0240"/>
<evidence type="ECO:0000256" key="1">
    <source>
        <dbReference type="SAM" id="Phobius"/>
    </source>
</evidence>
<feature type="transmembrane region" description="Helical" evidence="1">
    <location>
        <begin position="54"/>
        <end position="74"/>
    </location>
</feature>
<dbReference type="EMBL" id="CP000660">
    <property type="protein sequence ID" value="ABP49855.1"/>
    <property type="molecule type" value="Genomic_DNA"/>
</dbReference>
<dbReference type="KEGG" id="pas:Pars_0240"/>
<keyword evidence="1" id="KW-0472">Membrane</keyword>
<gene>
    <name evidence="2" type="ordered locus">Pars_0240</name>
</gene>